<evidence type="ECO:0000313" key="2">
    <source>
        <dbReference type="EMBL" id="KKL09845.1"/>
    </source>
</evidence>
<protein>
    <submittedName>
        <fullName evidence="2">Uncharacterized protein</fullName>
    </submittedName>
</protein>
<keyword evidence="1" id="KW-0472">Membrane</keyword>
<evidence type="ECO:0000256" key="1">
    <source>
        <dbReference type="SAM" id="Phobius"/>
    </source>
</evidence>
<sequence length="65" mass="7524">MFKFFLILLMLLNVVLSGDLLYLYYAGMWYDPILWIEASEIVMLYIIGISSLITAIYLIKKAKNG</sequence>
<keyword evidence="1" id="KW-1133">Transmembrane helix</keyword>
<name>A0A0F9AKF1_9ZZZZ</name>
<organism evidence="2">
    <name type="scientific">marine sediment metagenome</name>
    <dbReference type="NCBI Taxonomy" id="412755"/>
    <lineage>
        <taxon>unclassified sequences</taxon>
        <taxon>metagenomes</taxon>
        <taxon>ecological metagenomes</taxon>
    </lineage>
</organism>
<proteinExistence type="predicted"/>
<dbReference type="AlphaFoldDB" id="A0A0F9AKF1"/>
<feature type="transmembrane region" description="Helical" evidence="1">
    <location>
        <begin position="41"/>
        <end position="59"/>
    </location>
</feature>
<accession>A0A0F9AKF1</accession>
<gene>
    <name evidence="2" type="ORF">LCGC14_2561790</name>
</gene>
<reference evidence="2" key="1">
    <citation type="journal article" date="2015" name="Nature">
        <title>Complex archaea that bridge the gap between prokaryotes and eukaryotes.</title>
        <authorList>
            <person name="Spang A."/>
            <person name="Saw J.H."/>
            <person name="Jorgensen S.L."/>
            <person name="Zaremba-Niedzwiedzka K."/>
            <person name="Martijn J."/>
            <person name="Lind A.E."/>
            <person name="van Eijk R."/>
            <person name="Schleper C."/>
            <person name="Guy L."/>
            <person name="Ettema T.J."/>
        </authorList>
    </citation>
    <scope>NUCLEOTIDE SEQUENCE</scope>
</reference>
<keyword evidence="1" id="KW-0812">Transmembrane</keyword>
<comment type="caution">
    <text evidence="2">The sequence shown here is derived from an EMBL/GenBank/DDBJ whole genome shotgun (WGS) entry which is preliminary data.</text>
</comment>
<dbReference type="EMBL" id="LAZR01042304">
    <property type="protein sequence ID" value="KKL09845.1"/>
    <property type="molecule type" value="Genomic_DNA"/>
</dbReference>